<proteinExistence type="predicted"/>
<accession>K5CCW6</accession>
<protein>
    <submittedName>
        <fullName evidence="1">Uncharacterized protein</fullName>
    </submittedName>
</protein>
<dbReference type="Proteomes" id="UP000007993">
    <property type="component" value="Unassembled WGS sequence"/>
</dbReference>
<name>K5CCW6_RHOBT</name>
<reference evidence="1 2" key="1">
    <citation type="journal article" date="2013" name="Mar. Genomics">
        <title>Expression of sulfatases in Rhodopirellula baltica and the diversity of sulfatases in the genus Rhodopirellula.</title>
        <authorList>
            <person name="Wegner C.E."/>
            <person name="Richter-Heitmann T."/>
            <person name="Klindworth A."/>
            <person name="Klockow C."/>
            <person name="Richter M."/>
            <person name="Achstetter T."/>
            <person name="Glockner F.O."/>
            <person name="Harder J."/>
        </authorList>
    </citation>
    <scope>NUCLEOTIDE SEQUENCE [LARGE SCALE GENOMIC DNA]</scope>
    <source>
        <strain evidence="1 2">SH28</strain>
    </source>
</reference>
<dbReference type="PATRIC" id="fig|993517.3.peg.3597"/>
<comment type="caution">
    <text evidence="1">The sequence shown here is derived from an EMBL/GenBank/DDBJ whole genome shotgun (WGS) entry which is preliminary data.</text>
</comment>
<sequence length="66" mass="7118">MANIVFLVDAREDLGPASVALARAFPFGKTRERVANIASSKRRVARETAMIVEKDAIVAATSSSFH</sequence>
<gene>
    <name evidence="1" type="ORF">RBSH_03314</name>
</gene>
<evidence type="ECO:0000313" key="1">
    <source>
        <dbReference type="EMBL" id="EKK01405.1"/>
    </source>
</evidence>
<dbReference type="AlphaFoldDB" id="K5CCW6"/>
<organism evidence="1 2">
    <name type="scientific">Rhodopirellula baltica SH28</name>
    <dbReference type="NCBI Taxonomy" id="993517"/>
    <lineage>
        <taxon>Bacteria</taxon>
        <taxon>Pseudomonadati</taxon>
        <taxon>Planctomycetota</taxon>
        <taxon>Planctomycetia</taxon>
        <taxon>Pirellulales</taxon>
        <taxon>Pirellulaceae</taxon>
        <taxon>Rhodopirellula</taxon>
    </lineage>
</organism>
<dbReference type="EMBL" id="AMCW01000098">
    <property type="protein sequence ID" value="EKK01405.1"/>
    <property type="molecule type" value="Genomic_DNA"/>
</dbReference>
<evidence type="ECO:0000313" key="2">
    <source>
        <dbReference type="Proteomes" id="UP000007993"/>
    </source>
</evidence>